<dbReference type="PROSITE" id="PS50018">
    <property type="entry name" value="RAS_GTPASE_ACTIV_2"/>
    <property type="match status" value="1"/>
</dbReference>
<dbReference type="SUPFAM" id="SSF48350">
    <property type="entry name" value="GTPase activation domain, GAP"/>
    <property type="match status" value="1"/>
</dbReference>
<dbReference type="Gene3D" id="3.40.525.10">
    <property type="entry name" value="CRAL-TRIO lipid binding domain"/>
    <property type="match status" value="1"/>
</dbReference>
<dbReference type="Proteomes" id="UP000018144">
    <property type="component" value="Unassembled WGS sequence"/>
</dbReference>
<dbReference type="InterPro" id="IPR001251">
    <property type="entry name" value="CRAL-TRIO_dom"/>
</dbReference>
<dbReference type="PANTHER" id="PTHR10194:SF142">
    <property type="entry name" value="NEUROFIBROMIN"/>
    <property type="match status" value="1"/>
</dbReference>
<feature type="domain" description="Ras-GAP" evidence="4">
    <location>
        <begin position="1201"/>
        <end position="1394"/>
    </location>
</feature>
<dbReference type="InterPro" id="IPR016024">
    <property type="entry name" value="ARM-type_fold"/>
</dbReference>
<evidence type="ECO:0000256" key="2">
    <source>
        <dbReference type="ARBA" id="ARBA00022553"/>
    </source>
</evidence>
<dbReference type="OrthoDB" id="28245at2759"/>
<keyword evidence="2" id="KW-0597">Phosphoprotein</keyword>
<dbReference type="InterPro" id="IPR036865">
    <property type="entry name" value="CRAL-TRIO_dom_sf"/>
</dbReference>
<keyword evidence="1" id="KW-0343">GTPase activation</keyword>
<dbReference type="PANTHER" id="PTHR10194">
    <property type="entry name" value="RAS GTPASE-ACTIVATING PROTEINS"/>
    <property type="match status" value="1"/>
</dbReference>
<dbReference type="GO" id="GO:0005096">
    <property type="term" value="F:GTPase activator activity"/>
    <property type="evidence" value="ECO:0007669"/>
    <property type="project" value="UniProtKB-KW"/>
</dbReference>
<dbReference type="STRING" id="1076935.U4L3A7"/>
<dbReference type="InterPro" id="IPR054071">
    <property type="entry name" value="PH_NF1"/>
</dbReference>
<keyword evidence="6" id="KW-1185">Reference proteome</keyword>
<evidence type="ECO:0000313" key="5">
    <source>
        <dbReference type="EMBL" id="CCX04530.1"/>
    </source>
</evidence>
<dbReference type="InterPro" id="IPR011993">
    <property type="entry name" value="PH-like_dom_sf"/>
</dbReference>
<evidence type="ECO:0000256" key="1">
    <source>
        <dbReference type="ARBA" id="ARBA00022468"/>
    </source>
</evidence>
<evidence type="ECO:0000259" key="4">
    <source>
        <dbReference type="PROSITE" id="PS50018"/>
    </source>
</evidence>
<dbReference type="InterPro" id="IPR023152">
    <property type="entry name" value="RasGAP_CS"/>
</dbReference>
<dbReference type="EMBL" id="HF935207">
    <property type="protein sequence ID" value="CCX04530.1"/>
    <property type="molecule type" value="Genomic_DNA"/>
</dbReference>
<dbReference type="OMA" id="TKEPYMF"/>
<dbReference type="SMART" id="SM00323">
    <property type="entry name" value="RasGAP"/>
    <property type="match status" value="1"/>
</dbReference>
<dbReference type="GO" id="GO:0007165">
    <property type="term" value="P:signal transduction"/>
    <property type="evidence" value="ECO:0007669"/>
    <property type="project" value="UniProtKB-ARBA"/>
</dbReference>
<dbReference type="Pfam" id="PF00616">
    <property type="entry name" value="RasGAP"/>
    <property type="match status" value="2"/>
</dbReference>
<dbReference type="CDD" id="cd05392">
    <property type="entry name" value="RasGAP_Neurofibromin_like"/>
    <property type="match status" value="1"/>
</dbReference>
<evidence type="ECO:0000256" key="3">
    <source>
        <dbReference type="SAM" id="MobiDB-lite"/>
    </source>
</evidence>
<name>U4L3A7_PYROM</name>
<reference evidence="5 6" key="1">
    <citation type="journal article" date="2013" name="PLoS Genet.">
        <title>The genome and development-dependent transcriptomes of Pyronema confluens: a window into fungal evolution.</title>
        <authorList>
            <person name="Traeger S."/>
            <person name="Altegoer F."/>
            <person name="Freitag M."/>
            <person name="Gabaldon T."/>
            <person name="Kempken F."/>
            <person name="Kumar A."/>
            <person name="Marcet-Houben M."/>
            <person name="Poggeler S."/>
            <person name="Stajich J.E."/>
            <person name="Nowrousian M."/>
        </authorList>
    </citation>
    <scope>NUCLEOTIDE SEQUENCE [LARGE SCALE GENOMIC DNA]</scope>
    <source>
        <strain evidence="6">CBS 100304</strain>
        <tissue evidence="5">Vegetative mycelium</tissue>
    </source>
</reference>
<evidence type="ECO:0000313" key="6">
    <source>
        <dbReference type="Proteomes" id="UP000018144"/>
    </source>
</evidence>
<protein>
    <submittedName>
        <fullName evidence="5">Similar to Neurofibromin acc. no. P97526</fullName>
    </submittedName>
</protein>
<dbReference type="InterPro" id="IPR039360">
    <property type="entry name" value="Ras_GTPase"/>
</dbReference>
<dbReference type="SUPFAM" id="SSF48371">
    <property type="entry name" value="ARM repeat"/>
    <property type="match status" value="2"/>
</dbReference>
<dbReference type="Gene3D" id="1.10.506.10">
    <property type="entry name" value="GTPase Activation - p120gap, domain 1"/>
    <property type="match status" value="2"/>
</dbReference>
<feature type="region of interest" description="Disordered" evidence="3">
    <location>
        <begin position="108"/>
        <end position="139"/>
    </location>
</feature>
<feature type="compositionally biased region" description="Low complexity" evidence="3">
    <location>
        <begin position="115"/>
        <end position="124"/>
    </location>
</feature>
<dbReference type="InterPro" id="IPR008936">
    <property type="entry name" value="Rho_GTPase_activation_prot"/>
</dbReference>
<dbReference type="InterPro" id="IPR001936">
    <property type="entry name" value="RasGAP_dom"/>
</dbReference>
<proteinExistence type="predicted"/>
<feature type="region of interest" description="Disordered" evidence="3">
    <location>
        <begin position="161"/>
        <end position="182"/>
    </location>
</feature>
<organism evidence="5 6">
    <name type="scientific">Pyronema omphalodes (strain CBS 100304)</name>
    <name type="common">Pyronema confluens</name>
    <dbReference type="NCBI Taxonomy" id="1076935"/>
    <lineage>
        <taxon>Eukaryota</taxon>
        <taxon>Fungi</taxon>
        <taxon>Dikarya</taxon>
        <taxon>Ascomycota</taxon>
        <taxon>Pezizomycotina</taxon>
        <taxon>Pezizomycetes</taxon>
        <taxon>Pezizales</taxon>
        <taxon>Pyronemataceae</taxon>
        <taxon>Pyronema</taxon>
    </lineage>
</organism>
<feature type="compositionally biased region" description="Basic and acidic residues" evidence="3">
    <location>
        <begin position="171"/>
        <end position="182"/>
    </location>
</feature>
<dbReference type="Gene3D" id="2.30.29.30">
    <property type="entry name" value="Pleckstrin-homology domain (PH domain)/Phosphotyrosine-binding domain (PTB)"/>
    <property type="match status" value="1"/>
</dbReference>
<gene>
    <name evidence="5" type="ORF">PCON_02606</name>
</gene>
<dbReference type="eggNOG" id="KOG1826">
    <property type="taxonomic scope" value="Eukaryota"/>
</dbReference>
<dbReference type="PROSITE" id="PS00509">
    <property type="entry name" value="RAS_GTPASE_ACTIV_1"/>
    <property type="match status" value="1"/>
</dbReference>
<sequence length="2569" mass="288399">MEGDRKLVQTLLERLSARLPNRTGDDLNDVRRDEVVALSRGTMIEMAKSQLDILVAAIVTQLESISRPYESLAPRNRPQLVVLTQTYLVELLADCTAAHWDAVDAAHKGGAPADSNSSVSAFSSRRSRRRDIDPPPLDENQARYTMDLLLKLTAVPVNDDAASSKAGSMQAEERSLDGLPRRPSDLDRATYKVIEFLSASNWNLVYNVMRAKLKTLRTTADDLYATGLQFIAHLSLNQKKLSLVLQEISGSFLPLRKSSQNALAAILPEAIHRWIDSHPKDFVDLHTSQQRIEGGADVLFDFAGSLTESTKRRAVIWPLQTALVLLLPEVFVQADMSGSQRGSSLAKKIVFLNNLRQALRQPKSADIAASCLITICRAGSLFAGESDNALLSFALDIQNDMREEIFKKPPHNMPAPEEVMDRDVLIKAFVSLARLSVESVVEHLIPVCLDKTAPMSFKITVFAGAAVLASQANAEQYTALFEAIAPDLGEYLHGISSMRKAVSSVPFTGGSGTDSMRHKNISTDSIGSIELLYQLLELLKIRPLLLYENIDFRSGDWSQLADKSINSILTLICDDDEFVRNSTVTFARRLLSPETFQTATKDQGTLLQQDHNLLPFFWTGTSAIVAMLSKKLLDFDFRDPSLKNMLELVHGYLDTRVNIIQSRKDFTIGVSDIPERTRANVSLEISFLVLLCSSDLDICSMTTHAIALLCEEGRLTENPEDLARSNLTLMRNFPVYSELSLQTFRITGPVAFQKRLRKLLTRMSMPSPGILTAWEAVFTRWRTLCKHILSPGVASTGRLDDRLHAEWRNYSGFLASIGGCCIADVPAHLPPHMRVTDASLAGLKWIDRLTSEGDSMSLLERFMKQCLQLLVCKLVSVRENIREVLGTELNPRLYLQLFRSLESELNIVLDPTKEATGESRTLFAEQICSLLKTIVERLEEAQDTFLTVDLGAMTLSLARYLHTLKEDYTTLRVKIRMCNLAELVARKKEILNLRQDVRVRNSLLQILAEWMSNQNKNVDSTYPLQGFKRDEFIRLQRDLDRACLRAIVNLLYRLPLQPPDLNHDADIIDARSSMFCSYFTSFLSLLDFSYQEVERRPDLQTASLARDDAASFQELAIQALSNLLSANVDVGLKFSLEIGYHESLETRTAFMHVLTNILTQGTEFGALGDSAIGEKYEKLIDLLVNDIKFALALCECCPSSEVDELTVALLNIFDSRGMGLTLLKALIEQEVENTESESELLRRNCVATKMLSVFAKWKGSDYLKRVLQETIRRLIVSSAVLDLELDPARTSCPDELYANEEQLRVIAKVFIGEITKSGPYLPDSFRRICHTISACVAHRFPEAKYTAVGAFIFLRFFCPAIVAPDSEGLVDHVPTKEMRRGLMLIAKIIQNLANNVLFGAKEAYMIPLNDFLTGNICEVITFLRNISVPPKTKELIIPQESFDFGSSVALHRFLYDHWETVRHKLIFEEKARMQRPNGEKFGDQPLSPLQISIKKFSALISTLGSPPLDISLGRPQITGSVQPAYSRYQHFMLKNSGRSVETILSARIVYDGGETKDGMSVICFVLRNIQADAIDSDLLAYCYLKIASRMWHKPFAVLMDATCYCMANELHDEVHRKIDGLMPPEMIKNYSRLYVYNMNTAYRKFIRRQLRHAVKDEGHPWNPQRMDFVMAGSLGELQQHFNLNSLHLPKETMAFSSDTRYVFPNITKLSKTKGKMEVIFKVGSQYIQITPVKRTELFPGLRILITINDIYRLTDIEEAHTSYHTDEENAFGLKTDNGKTNLFFCSPKKNEILKTIRQSKAKYIGDQNKPSRLNERTIRPEDVPGTMLNISLMNMASIDPSLRLSAYNLLCALCHAFKFNLDRQFVNAKGLSIPPDAVTLIVGVSEKLAATEPQLTFDFLTEFFIGWDKSHPRQRPLNILYMAPWLSNLHSHVLMGGDDPEKGKEKLAIIARKIIDVTVNEPKLYTSFQRNAWLIIGREEQLLDVFLDELIKAAMTFGFGTDGAETIGSICSSFETLTIRSKVITRLRKALSKTSMRTSRHLVDNPYWGEICVLLKICLAISFDSRVQAQMFLPELFHIITMVVNCGQSQVRSVVHSLLVNTVHSISTSFPLAEQNLTQLKQILASLNEPKMCLLFSLNRPTSRDALAVQEMRTENTTSTSMEQITTLLLDIIQVAAPTTDMANIWRARWMSLVASTAFQSNPAIQPRAFAVMGCLAREDVDDDLLYQILVVLRNALTRFVTDGDNEMLTSIITSLTKMMDNLSPTSRYLHQLFWVAVSLVRLGSGMVFNCSAGLLEATLRTLAQSGEFKDNKMAQVLLQGKLSVDEVACDIDELYGITFTLENFHVAMAATLTKGLQSPSTKPAAIKTLTAFVEVGMANNSGAGWDSVSFPPYLAMVVTRASNPSDVKELLWMVGLSIDEPEINVWSSIPPMEVMSQKDLLLNGILAIIDFKTCEESIQRHSLGFFTQMAKRRSEVLLLMYDHLVENLEQVLQSSHNTALLKEANALMCAVSKDPAFPQRRNMKDSLDRFLEGCGLGGIWEATSFKSIKDKEKRCAHSTDKLIEFIIM</sequence>
<accession>U4L3A7</accession>
<dbReference type="Pfam" id="PF13716">
    <property type="entry name" value="CRAL_TRIO_2"/>
    <property type="match status" value="1"/>
</dbReference>
<dbReference type="Pfam" id="PF21877">
    <property type="entry name" value="PH_NF1"/>
    <property type="match status" value="1"/>
</dbReference>